<evidence type="ECO:0000313" key="15">
    <source>
        <dbReference type="EMBL" id="OEJ14799.1"/>
    </source>
</evidence>
<feature type="domain" description="PTS EIIB type-1" evidence="13">
    <location>
        <begin position="447"/>
        <end position="527"/>
    </location>
</feature>
<keyword evidence="6" id="KW-0598">Phosphotransferase system</keyword>
<dbReference type="InterPro" id="IPR013013">
    <property type="entry name" value="PTS_EIIC_1"/>
</dbReference>
<accession>A0A1E5NF52</accession>
<dbReference type="GO" id="GO:0090563">
    <property type="term" value="F:protein-phosphocysteine-sugar phosphotransferase activity"/>
    <property type="evidence" value="ECO:0007669"/>
    <property type="project" value="TreeGrafter"/>
</dbReference>
<keyword evidence="7 12" id="KW-0812">Transmembrane</keyword>
<keyword evidence="3" id="KW-1003">Cell membrane</keyword>
<keyword evidence="9 12" id="KW-1133">Transmembrane helix</keyword>
<dbReference type="PROSITE" id="PS01035">
    <property type="entry name" value="PTS_EIIB_TYPE_1_CYS"/>
    <property type="match status" value="1"/>
</dbReference>
<evidence type="ECO:0000259" key="14">
    <source>
        <dbReference type="PROSITE" id="PS51103"/>
    </source>
</evidence>
<dbReference type="Pfam" id="PF00367">
    <property type="entry name" value="PTS_EIIB"/>
    <property type="match status" value="1"/>
</dbReference>
<dbReference type="CDD" id="cd00212">
    <property type="entry name" value="PTS_IIB_glc"/>
    <property type="match status" value="1"/>
</dbReference>
<feature type="transmembrane region" description="Helical" evidence="12">
    <location>
        <begin position="179"/>
        <end position="200"/>
    </location>
</feature>
<dbReference type="RefSeq" id="WP_069726301.1">
    <property type="nucleotide sequence ID" value="NZ_MDCO01000009.1"/>
</dbReference>
<comment type="caution">
    <text evidence="15">The sequence shown here is derived from an EMBL/GenBank/DDBJ whole genome shotgun (WGS) entry which is preliminary data.</text>
</comment>
<proteinExistence type="predicted"/>
<dbReference type="PANTHER" id="PTHR30009">
    <property type="entry name" value="CYTOCHROME C-TYPE SYNTHESIS PROTEIN AND PTS TRANSMEMBRANE COMPONENT"/>
    <property type="match status" value="1"/>
</dbReference>
<dbReference type="NCBIfam" id="TIGR02005">
    <property type="entry name" value="PTS-IIBC-alpha"/>
    <property type="match status" value="1"/>
</dbReference>
<dbReference type="PROSITE" id="PS51098">
    <property type="entry name" value="PTS_EIIB_TYPE_1"/>
    <property type="match status" value="1"/>
</dbReference>
<evidence type="ECO:0000256" key="5">
    <source>
        <dbReference type="ARBA" id="ARBA00022679"/>
    </source>
</evidence>
<dbReference type="SUPFAM" id="SSF55604">
    <property type="entry name" value="Glucose permease domain IIB"/>
    <property type="match status" value="1"/>
</dbReference>
<feature type="transmembrane region" description="Helical" evidence="12">
    <location>
        <begin position="58"/>
        <end position="80"/>
    </location>
</feature>
<evidence type="ECO:0000256" key="10">
    <source>
        <dbReference type="ARBA" id="ARBA00023136"/>
    </source>
</evidence>
<evidence type="ECO:0000256" key="9">
    <source>
        <dbReference type="ARBA" id="ARBA00022989"/>
    </source>
</evidence>
<dbReference type="AlphaFoldDB" id="A0A1E5NF52"/>
<dbReference type="NCBIfam" id="TIGR00826">
    <property type="entry name" value="EIIB_glc"/>
    <property type="match status" value="1"/>
</dbReference>
<dbReference type="PROSITE" id="PS51103">
    <property type="entry name" value="PTS_EIIC_TYPE_1"/>
    <property type="match status" value="1"/>
</dbReference>
<feature type="transmembrane region" description="Helical" evidence="12">
    <location>
        <begin position="212"/>
        <end position="232"/>
    </location>
</feature>
<dbReference type="InterPro" id="IPR010975">
    <property type="entry name" value="PTS_IIBC_a_glc"/>
</dbReference>
<keyword evidence="10 12" id="KW-0472">Membrane</keyword>
<dbReference type="InterPro" id="IPR001996">
    <property type="entry name" value="PTS_IIB_1"/>
</dbReference>
<evidence type="ECO:0000256" key="2">
    <source>
        <dbReference type="ARBA" id="ARBA00022448"/>
    </source>
</evidence>
<evidence type="ECO:0000256" key="4">
    <source>
        <dbReference type="ARBA" id="ARBA00022597"/>
    </source>
</evidence>
<dbReference type="GO" id="GO:0016301">
    <property type="term" value="F:kinase activity"/>
    <property type="evidence" value="ECO:0007669"/>
    <property type="project" value="UniProtKB-KW"/>
</dbReference>
<comment type="subcellular location">
    <subcellularLocation>
        <location evidence="1">Cell membrane</location>
        <topology evidence="1">Multi-pass membrane protein</topology>
    </subcellularLocation>
</comment>
<feature type="transmembrane region" description="Helical" evidence="12">
    <location>
        <begin position="391"/>
        <end position="413"/>
    </location>
</feature>
<feature type="transmembrane region" description="Helical" evidence="12">
    <location>
        <begin position="335"/>
        <end position="361"/>
    </location>
</feature>
<evidence type="ECO:0000256" key="8">
    <source>
        <dbReference type="ARBA" id="ARBA00022777"/>
    </source>
</evidence>
<sequence length="527" mass="58029">MFANIDLRASFQKFGAAMFVPVLLFSFSGLVVGLTIIFKDQSIVGNLANPDGVFYKLIFIIEEGAWTIFRNMPLFFCLGIPIGLSKMAPERAILATLICYLSYNYFIAAILNFWGPQFGVDFTQEAGGVSGLTLIAGIKTLDTSIIGAIFIGVVITIIHNRFYETKLPDYLGVFQGTSFVHIIGFFVVLVLAFLTCLIWPKIQSLIASMQNFLANAGGVGVFIYTFLERILIPTGLHHFIYGPFIYGPAVVPEGIEPYWISHVSEFSNMLEPLKQLFPEGGFALHGNSKVFGAPGLALAIYFCADKENREKMAALLIPVTLTSILVGITEPLEFTFLFISPFLFLVHSILAASLAAVLYVVGGVVGNYGAGLIGFITQNWIFAMKNHSSMVVAHIVIGLIFTAIWFFVFRFLILKFNIPTPGRGESKTKLYTKKDYKEREAKKSSFEEQAAIYLEALGGRTNIEHVTNCATRLRVTVKDVNLVKDADEFKAAGAHGLVKKGNAIQIIVGLSVPQVKAKFEELLKTSE</sequence>
<evidence type="ECO:0000313" key="16">
    <source>
        <dbReference type="Proteomes" id="UP000095247"/>
    </source>
</evidence>
<dbReference type="GO" id="GO:0005886">
    <property type="term" value="C:plasma membrane"/>
    <property type="evidence" value="ECO:0007669"/>
    <property type="project" value="UniProtKB-SubCell"/>
</dbReference>
<evidence type="ECO:0000256" key="7">
    <source>
        <dbReference type="ARBA" id="ARBA00022692"/>
    </source>
</evidence>
<feature type="transmembrane region" description="Helical" evidence="12">
    <location>
        <begin position="92"/>
        <end position="114"/>
    </location>
</feature>
<dbReference type="GO" id="GO:0009401">
    <property type="term" value="P:phosphoenolpyruvate-dependent sugar phosphotransferase system"/>
    <property type="evidence" value="ECO:0007669"/>
    <property type="project" value="UniProtKB-KW"/>
</dbReference>
<feature type="transmembrane region" description="Helical" evidence="12">
    <location>
        <begin position="14"/>
        <end position="38"/>
    </location>
</feature>
<dbReference type="InterPro" id="IPR003352">
    <property type="entry name" value="PTS_EIIC"/>
</dbReference>
<dbReference type="Pfam" id="PF02378">
    <property type="entry name" value="PTS_EIIC"/>
    <property type="match status" value="1"/>
</dbReference>
<gene>
    <name evidence="15" type="ORF">BFL38_08150</name>
</gene>
<dbReference type="InterPro" id="IPR050429">
    <property type="entry name" value="PTS_Glucose_EIICBA"/>
</dbReference>
<evidence type="ECO:0000256" key="12">
    <source>
        <dbReference type="SAM" id="Phobius"/>
    </source>
</evidence>
<keyword evidence="2" id="KW-0813">Transport</keyword>
<keyword evidence="4" id="KW-0762">Sugar transport</keyword>
<reference evidence="15 16" key="1">
    <citation type="submission" date="2016-08" db="EMBL/GenBank/DDBJ databases">
        <title>Characterization and recognition of Brachyspira hampsonii sp. nov., a novel intestinal spirochete that is pathogenic to pigs.</title>
        <authorList>
            <person name="Mirajkar N."/>
            <person name="La T."/>
            <person name="Phillips N."/>
            <person name="Hampson D."/>
            <person name="Gebhart C."/>
        </authorList>
    </citation>
    <scope>NUCLEOTIDE SEQUENCE [LARGE SCALE GENOMIC DNA]</scope>
    <source>
        <strain evidence="15 16">P280/1</strain>
    </source>
</reference>
<evidence type="ECO:0000256" key="6">
    <source>
        <dbReference type="ARBA" id="ARBA00022683"/>
    </source>
</evidence>
<organism evidence="15 16">
    <name type="scientific">Brachyspira hampsonii</name>
    <dbReference type="NCBI Taxonomy" id="1287055"/>
    <lineage>
        <taxon>Bacteria</taxon>
        <taxon>Pseudomonadati</taxon>
        <taxon>Spirochaetota</taxon>
        <taxon>Spirochaetia</taxon>
        <taxon>Brachyspirales</taxon>
        <taxon>Brachyspiraceae</taxon>
        <taxon>Brachyspira</taxon>
    </lineage>
</organism>
<name>A0A1E5NF52_9SPIR</name>
<protein>
    <submittedName>
        <fullName evidence="15">PTS alpha-glucoside transporter subunit IIBC</fullName>
    </submittedName>
</protein>
<dbReference type="Proteomes" id="UP000095247">
    <property type="component" value="Unassembled WGS sequence"/>
</dbReference>
<evidence type="ECO:0000259" key="13">
    <source>
        <dbReference type="PROSITE" id="PS51098"/>
    </source>
</evidence>
<dbReference type="EMBL" id="MDCO01000009">
    <property type="protein sequence ID" value="OEJ14799.1"/>
    <property type="molecule type" value="Genomic_DNA"/>
</dbReference>
<dbReference type="PANTHER" id="PTHR30009:SF12">
    <property type="entry name" value="PHOSPHOTRANSFERASE IIC COMPONENT GLVC"/>
    <property type="match status" value="1"/>
</dbReference>
<keyword evidence="8" id="KW-0418">Kinase</keyword>
<feature type="active site" description="Phosphocysteine intermediate; for EIIB activity" evidence="11">
    <location>
        <position position="469"/>
    </location>
</feature>
<dbReference type="InterPro" id="IPR036878">
    <property type="entry name" value="Glu_permease_IIB"/>
</dbReference>
<evidence type="ECO:0000256" key="3">
    <source>
        <dbReference type="ARBA" id="ARBA00022475"/>
    </source>
</evidence>
<evidence type="ECO:0000256" key="11">
    <source>
        <dbReference type="PROSITE-ProRule" id="PRU00421"/>
    </source>
</evidence>
<dbReference type="GO" id="GO:0008982">
    <property type="term" value="F:protein-N(PI)-phosphohistidine-sugar phosphotransferase activity"/>
    <property type="evidence" value="ECO:0007669"/>
    <property type="project" value="InterPro"/>
</dbReference>
<dbReference type="Gene3D" id="3.30.1360.60">
    <property type="entry name" value="Glucose permease domain IIB"/>
    <property type="match status" value="1"/>
</dbReference>
<feature type="domain" description="PTS EIIC type-1" evidence="14">
    <location>
        <begin position="5"/>
        <end position="425"/>
    </location>
</feature>
<dbReference type="InterPro" id="IPR018113">
    <property type="entry name" value="PTrfase_EIIB_Cys"/>
</dbReference>
<feature type="transmembrane region" description="Helical" evidence="12">
    <location>
        <begin position="312"/>
        <end position="329"/>
    </location>
</feature>
<evidence type="ECO:0000256" key="1">
    <source>
        <dbReference type="ARBA" id="ARBA00004651"/>
    </source>
</evidence>
<feature type="transmembrane region" description="Helical" evidence="12">
    <location>
        <begin position="134"/>
        <end position="158"/>
    </location>
</feature>
<keyword evidence="5" id="KW-0808">Transferase</keyword>